<dbReference type="Proteomes" id="UP000325315">
    <property type="component" value="Unassembled WGS sequence"/>
</dbReference>
<sequence length="231" mass="27224">MHWCTWKSLSVRKEECGMSFHDLNFFNIALLAKQGWRLLRNPNLLLVQFVGGKGPPFKMPGLEDWRWTEERDAERILCILLSRSPHADFVIWREEPTGEYSVQKTREHLFRDCPVAKETWERLDIVGPVSEENIEFTEWAKYKQGLKIADFVTNYLMELNGVKQILPDRRIHTNRWVAPLGMSLRINFDAAFNRQRNESCSGFVIRNGKAEVMCSKTIIIRIYRLLLQPRR</sequence>
<dbReference type="OrthoDB" id="999700at2759"/>
<dbReference type="EMBL" id="SMMG02000001">
    <property type="protein sequence ID" value="KAA3489520.1"/>
    <property type="molecule type" value="Genomic_DNA"/>
</dbReference>
<name>A0A5B6X5R3_9ROSI</name>
<keyword evidence="1" id="KW-0808">Transferase</keyword>
<proteinExistence type="predicted"/>
<keyword evidence="2" id="KW-1185">Reference proteome</keyword>
<comment type="caution">
    <text evidence="1">The sequence shown here is derived from an EMBL/GenBank/DDBJ whole genome shotgun (WGS) entry which is preliminary data.</text>
</comment>
<keyword evidence="1" id="KW-0695">RNA-directed DNA polymerase</keyword>
<gene>
    <name evidence="1" type="ORF">EPI10_033129</name>
</gene>
<evidence type="ECO:0000313" key="1">
    <source>
        <dbReference type="EMBL" id="KAA3489520.1"/>
    </source>
</evidence>
<keyword evidence="1" id="KW-0548">Nucleotidyltransferase</keyword>
<organism evidence="1 2">
    <name type="scientific">Gossypium australe</name>
    <dbReference type="NCBI Taxonomy" id="47621"/>
    <lineage>
        <taxon>Eukaryota</taxon>
        <taxon>Viridiplantae</taxon>
        <taxon>Streptophyta</taxon>
        <taxon>Embryophyta</taxon>
        <taxon>Tracheophyta</taxon>
        <taxon>Spermatophyta</taxon>
        <taxon>Magnoliopsida</taxon>
        <taxon>eudicotyledons</taxon>
        <taxon>Gunneridae</taxon>
        <taxon>Pentapetalae</taxon>
        <taxon>rosids</taxon>
        <taxon>malvids</taxon>
        <taxon>Malvales</taxon>
        <taxon>Malvaceae</taxon>
        <taxon>Malvoideae</taxon>
        <taxon>Gossypium</taxon>
    </lineage>
</organism>
<accession>A0A5B6X5R3</accession>
<dbReference type="AlphaFoldDB" id="A0A5B6X5R3"/>
<reference evidence="2" key="1">
    <citation type="journal article" date="2019" name="Plant Biotechnol. J.">
        <title>Genome sequencing of the Australian wild diploid species Gossypium australe highlights disease resistance and delayed gland morphogenesis.</title>
        <authorList>
            <person name="Cai Y."/>
            <person name="Cai X."/>
            <person name="Wang Q."/>
            <person name="Wang P."/>
            <person name="Zhang Y."/>
            <person name="Cai C."/>
            <person name="Xu Y."/>
            <person name="Wang K."/>
            <person name="Zhou Z."/>
            <person name="Wang C."/>
            <person name="Geng S."/>
            <person name="Li B."/>
            <person name="Dong Q."/>
            <person name="Hou Y."/>
            <person name="Wang H."/>
            <person name="Ai P."/>
            <person name="Liu Z."/>
            <person name="Yi F."/>
            <person name="Sun M."/>
            <person name="An G."/>
            <person name="Cheng J."/>
            <person name="Zhang Y."/>
            <person name="Shi Q."/>
            <person name="Xie Y."/>
            <person name="Shi X."/>
            <person name="Chang Y."/>
            <person name="Huang F."/>
            <person name="Chen Y."/>
            <person name="Hong S."/>
            <person name="Mi L."/>
            <person name="Sun Q."/>
            <person name="Zhang L."/>
            <person name="Zhou B."/>
            <person name="Peng R."/>
            <person name="Zhang X."/>
            <person name="Liu F."/>
        </authorList>
    </citation>
    <scope>NUCLEOTIDE SEQUENCE [LARGE SCALE GENOMIC DNA]</scope>
    <source>
        <strain evidence="2">cv. PA1801</strain>
    </source>
</reference>
<protein>
    <submittedName>
        <fullName evidence="1">Reverse transcriptase</fullName>
    </submittedName>
</protein>
<dbReference type="GO" id="GO:0003964">
    <property type="term" value="F:RNA-directed DNA polymerase activity"/>
    <property type="evidence" value="ECO:0007669"/>
    <property type="project" value="UniProtKB-KW"/>
</dbReference>
<evidence type="ECO:0000313" key="2">
    <source>
        <dbReference type="Proteomes" id="UP000325315"/>
    </source>
</evidence>